<evidence type="ECO:0000313" key="13">
    <source>
        <dbReference type="EMBL" id="CAF9934458.1"/>
    </source>
</evidence>
<dbReference type="PROSITE" id="PS51910">
    <property type="entry name" value="GH18_2"/>
    <property type="match status" value="1"/>
</dbReference>
<evidence type="ECO:0000256" key="8">
    <source>
        <dbReference type="RuleBase" id="RU000489"/>
    </source>
</evidence>
<feature type="signal peptide" evidence="11">
    <location>
        <begin position="1"/>
        <end position="25"/>
    </location>
</feature>
<dbReference type="GO" id="GO:0006032">
    <property type="term" value="P:chitin catabolic process"/>
    <property type="evidence" value="ECO:0007669"/>
    <property type="project" value="UniProtKB-KW"/>
</dbReference>
<keyword evidence="7" id="KW-0624">Polysaccharide degradation</keyword>
<dbReference type="SUPFAM" id="SSF51445">
    <property type="entry name" value="(Trans)glycosidases"/>
    <property type="match status" value="1"/>
</dbReference>
<evidence type="ECO:0000256" key="10">
    <source>
        <dbReference type="SAM" id="MobiDB-lite"/>
    </source>
</evidence>
<evidence type="ECO:0000256" key="7">
    <source>
        <dbReference type="ARBA" id="ARBA00023326"/>
    </source>
</evidence>
<keyword evidence="3 8" id="KW-0378">Hydrolase</keyword>
<dbReference type="AlphaFoldDB" id="A0A8H3G0M0"/>
<dbReference type="InterPro" id="IPR001223">
    <property type="entry name" value="Glyco_hydro18_cat"/>
</dbReference>
<evidence type="ECO:0000256" key="4">
    <source>
        <dbReference type="ARBA" id="ARBA00023024"/>
    </source>
</evidence>
<dbReference type="EC" id="3.2.1.14" evidence="2"/>
<feature type="chain" id="PRO_5034118908" description="chitinase" evidence="11">
    <location>
        <begin position="26"/>
        <end position="581"/>
    </location>
</feature>
<dbReference type="EMBL" id="CAJPDR010000378">
    <property type="protein sequence ID" value="CAF9934458.1"/>
    <property type="molecule type" value="Genomic_DNA"/>
</dbReference>
<sequence length="581" mass="59755">MFFQHISLSALCAATLFTLISTSSARHAVHRHHPRMLPKPDTHLAILERRAAAGSVDIPEADFSMLQSEFSAFSTWMNSWSSSTESMQQLNQELQNHNGFVNAWLESAMSGSAAPALPPTVPVSRRTDSGSVEISQAQLNLLQSETTTFISWMGASTNSSMANTDAIKSQIKIEFQAYQGWVTAWLAAATPSGASASAVPSNPAPSVPAATPGTGSESPSSASAPSPTSTPLPSPSSTPAAPSMAPSVTPSIALSAPAVGSSALAPAATPASAPASGGSFNAKAKDNVAVYYGQSPATSQVTLAKMCSDDSVNIIILAFLSEFFSAGGLPTMDFGPACGGQSPQMEAKGATGMLLCGQMATDIATCQSSGKKVLLSLGGATAQTAFTGDDQATAFASTLWNLFGAGTGLDAGLRPFGNTTIDGFDVDNEDKDQTGYVTFVQALRTQFATDKSKQYYISAAPQCPLPDASIPVGAMALMDFVWVQFYNNGICNIGQSGFVDSFTAWSKNVAGGPQLYIGAPACQACAGTGYLAPDAVTTAIKSATAANVPNMGGVMLWDGSEGMTNTAGGQNYNQVVKAALG</sequence>
<evidence type="ECO:0000256" key="9">
    <source>
        <dbReference type="RuleBase" id="RU004453"/>
    </source>
</evidence>
<keyword evidence="11" id="KW-0732">Signal</keyword>
<dbReference type="InterPro" id="IPR017853">
    <property type="entry name" value="GH"/>
</dbReference>
<feature type="region of interest" description="Disordered" evidence="10">
    <location>
        <begin position="193"/>
        <end position="247"/>
    </location>
</feature>
<feature type="compositionally biased region" description="Low complexity" evidence="10">
    <location>
        <begin position="237"/>
        <end position="247"/>
    </location>
</feature>
<organism evidence="13 14">
    <name type="scientific">Alectoria fallacina</name>
    <dbReference type="NCBI Taxonomy" id="1903189"/>
    <lineage>
        <taxon>Eukaryota</taxon>
        <taxon>Fungi</taxon>
        <taxon>Dikarya</taxon>
        <taxon>Ascomycota</taxon>
        <taxon>Pezizomycotina</taxon>
        <taxon>Lecanoromycetes</taxon>
        <taxon>OSLEUM clade</taxon>
        <taxon>Lecanoromycetidae</taxon>
        <taxon>Lecanorales</taxon>
        <taxon>Lecanorineae</taxon>
        <taxon>Parmeliaceae</taxon>
        <taxon>Alectoria</taxon>
    </lineage>
</organism>
<dbReference type="Gene3D" id="3.20.20.80">
    <property type="entry name" value="Glycosidases"/>
    <property type="match status" value="1"/>
</dbReference>
<evidence type="ECO:0000256" key="1">
    <source>
        <dbReference type="ARBA" id="ARBA00000822"/>
    </source>
</evidence>
<dbReference type="PROSITE" id="PS01095">
    <property type="entry name" value="GH18_1"/>
    <property type="match status" value="1"/>
</dbReference>
<dbReference type="InterPro" id="IPR050542">
    <property type="entry name" value="Glycosyl_Hydrlase18_Chitinase"/>
</dbReference>
<gene>
    <name evidence="13" type="ORF">ALECFALPRED_005954</name>
</gene>
<comment type="caution">
    <text evidence="13">The sequence shown here is derived from an EMBL/GenBank/DDBJ whole genome shotgun (WGS) entry which is preliminary data.</text>
</comment>
<evidence type="ECO:0000256" key="3">
    <source>
        <dbReference type="ARBA" id="ARBA00022801"/>
    </source>
</evidence>
<keyword evidence="5" id="KW-0119">Carbohydrate metabolism</keyword>
<dbReference type="Pfam" id="PF00704">
    <property type="entry name" value="Glyco_hydro_18"/>
    <property type="match status" value="1"/>
</dbReference>
<evidence type="ECO:0000256" key="6">
    <source>
        <dbReference type="ARBA" id="ARBA00023295"/>
    </source>
</evidence>
<feature type="domain" description="GH18" evidence="12">
    <location>
        <begin position="286"/>
        <end position="581"/>
    </location>
</feature>
<dbReference type="GO" id="GO:0000272">
    <property type="term" value="P:polysaccharide catabolic process"/>
    <property type="evidence" value="ECO:0007669"/>
    <property type="project" value="UniProtKB-KW"/>
</dbReference>
<evidence type="ECO:0000256" key="11">
    <source>
        <dbReference type="SAM" id="SignalP"/>
    </source>
</evidence>
<evidence type="ECO:0000256" key="2">
    <source>
        <dbReference type="ARBA" id="ARBA00012729"/>
    </source>
</evidence>
<dbReference type="PANTHER" id="PTHR45708:SF49">
    <property type="entry name" value="ENDOCHITINASE"/>
    <property type="match status" value="1"/>
</dbReference>
<feature type="compositionally biased region" description="Low complexity" evidence="10">
    <location>
        <begin position="207"/>
        <end position="227"/>
    </location>
</feature>
<dbReference type="PANTHER" id="PTHR45708">
    <property type="entry name" value="ENDOCHITINASE"/>
    <property type="match status" value="1"/>
</dbReference>
<dbReference type="OrthoDB" id="6020543at2759"/>
<evidence type="ECO:0000259" key="12">
    <source>
        <dbReference type="PROSITE" id="PS51910"/>
    </source>
</evidence>
<protein>
    <recommendedName>
        <fullName evidence="2">chitinase</fullName>
        <ecNumber evidence="2">3.2.1.14</ecNumber>
    </recommendedName>
</protein>
<evidence type="ECO:0000256" key="5">
    <source>
        <dbReference type="ARBA" id="ARBA00023277"/>
    </source>
</evidence>
<reference evidence="13" key="1">
    <citation type="submission" date="2021-03" db="EMBL/GenBank/DDBJ databases">
        <authorList>
            <person name="Tagirdzhanova G."/>
        </authorList>
    </citation>
    <scope>NUCLEOTIDE SEQUENCE</scope>
</reference>
<dbReference type="GO" id="GO:0008843">
    <property type="term" value="F:endochitinase activity"/>
    <property type="evidence" value="ECO:0007669"/>
    <property type="project" value="UniProtKB-EC"/>
</dbReference>
<proteinExistence type="inferred from homology"/>
<accession>A0A8H3G0M0</accession>
<dbReference type="InterPro" id="IPR001579">
    <property type="entry name" value="Glyco_hydro_18_chit_AS"/>
</dbReference>
<name>A0A8H3G0M0_9LECA</name>
<keyword evidence="4" id="KW-0146">Chitin degradation</keyword>
<comment type="catalytic activity">
    <reaction evidence="1">
        <text>Random endo-hydrolysis of N-acetyl-beta-D-glucosaminide (1-&gt;4)-beta-linkages in chitin and chitodextrins.</text>
        <dbReference type="EC" id="3.2.1.14"/>
    </reaction>
</comment>
<comment type="similarity">
    <text evidence="9">Belongs to the glycosyl hydrolase 18 family.</text>
</comment>
<keyword evidence="14" id="KW-1185">Reference proteome</keyword>
<dbReference type="GO" id="GO:0005576">
    <property type="term" value="C:extracellular region"/>
    <property type="evidence" value="ECO:0007669"/>
    <property type="project" value="TreeGrafter"/>
</dbReference>
<evidence type="ECO:0000313" key="14">
    <source>
        <dbReference type="Proteomes" id="UP000664203"/>
    </source>
</evidence>
<keyword evidence="6 8" id="KW-0326">Glycosidase</keyword>
<dbReference type="Proteomes" id="UP000664203">
    <property type="component" value="Unassembled WGS sequence"/>
</dbReference>